<organism evidence="1 2">
    <name type="scientific">Thalassolituus maritimus</name>
    <dbReference type="NCBI Taxonomy" id="484498"/>
    <lineage>
        <taxon>Bacteria</taxon>
        <taxon>Pseudomonadati</taxon>
        <taxon>Pseudomonadota</taxon>
        <taxon>Gammaproteobacteria</taxon>
        <taxon>Oceanospirillales</taxon>
        <taxon>Oceanospirillaceae</taxon>
        <taxon>Thalassolituus</taxon>
    </lineage>
</organism>
<evidence type="ECO:0000313" key="2">
    <source>
        <dbReference type="Proteomes" id="UP001481413"/>
    </source>
</evidence>
<accession>A0ABP9ZZ33</accession>
<reference evidence="1 2" key="1">
    <citation type="submission" date="2024-04" db="EMBL/GenBank/DDBJ databases">
        <title>Draft genome sequence of Thalassolituus maritimus NBRC 116585.</title>
        <authorList>
            <person name="Miyakawa T."/>
            <person name="Kusuya Y."/>
            <person name="Miura T."/>
        </authorList>
    </citation>
    <scope>NUCLEOTIDE SEQUENCE [LARGE SCALE GENOMIC DNA]</scope>
    <source>
        <strain evidence="1 2">5NW40-0001</strain>
    </source>
</reference>
<evidence type="ECO:0008006" key="3">
    <source>
        <dbReference type="Google" id="ProtNLM"/>
    </source>
</evidence>
<keyword evidence="2" id="KW-1185">Reference proteome</keyword>
<dbReference type="InterPro" id="IPR036249">
    <property type="entry name" value="Thioredoxin-like_sf"/>
</dbReference>
<name>A0ABP9ZZ33_9GAMM</name>
<proteinExistence type="predicted"/>
<dbReference type="SUPFAM" id="SSF52833">
    <property type="entry name" value="Thioredoxin-like"/>
    <property type="match status" value="1"/>
</dbReference>
<sequence>MSAVADEEVANVQTSLKPGDLVPDFTMPATNGFGQRLQEARGSYLMLIWLGNCDECSERLVRYQLLAESLEIEGLKGWFVWTPKGKRQPPNMRLPVLKYEEQWRQSWTFSDRPAVMLINADGRLDHLLTGDLRDNYQETEQVVMRWMSQGRDYQRPE</sequence>
<evidence type="ECO:0000313" key="1">
    <source>
        <dbReference type="EMBL" id="GAA6145394.1"/>
    </source>
</evidence>
<dbReference type="EMBL" id="BAABWH010000003">
    <property type="protein sequence ID" value="GAA6145394.1"/>
    <property type="molecule type" value="Genomic_DNA"/>
</dbReference>
<protein>
    <recommendedName>
        <fullName evidence="3">Thioredoxin domain-containing protein</fullName>
    </recommendedName>
</protein>
<comment type="caution">
    <text evidence="1">The sequence shown here is derived from an EMBL/GenBank/DDBJ whole genome shotgun (WGS) entry which is preliminary data.</text>
</comment>
<gene>
    <name evidence="1" type="ORF">NBRC116585_15120</name>
</gene>
<dbReference type="Proteomes" id="UP001481413">
    <property type="component" value="Unassembled WGS sequence"/>
</dbReference>
<dbReference type="Gene3D" id="3.40.30.10">
    <property type="entry name" value="Glutaredoxin"/>
    <property type="match status" value="1"/>
</dbReference>
<dbReference type="RefSeq" id="WP_353294348.1">
    <property type="nucleotide sequence ID" value="NZ_BAABWH010000003.1"/>
</dbReference>